<keyword evidence="2" id="KW-1185">Reference proteome</keyword>
<proteinExistence type="predicted"/>
<evidence type="ECO:0000313" key="2">
    <source>
        <dbReference type="Proteomes" id="UP000594638"/>
    </source>
</evidence>
<protein>
    <submittedName>
        <fullName evidence="1">Uncharacterized protein</fullName>
    </submittedName>
</protein>
<feature type="non-terminal residue" evidence="1">
    <location>
        <position position="1"/>
    </location>
</feature>
<reference evidence="1 2" key="1">
    <citation type="submission" date="2019-12" db="EMBL/GenBank/DDBJ databases">
        <authorList>
            <person name="Alioto T."/>
            <person name="Alioto T."/>
            <person name="Gomez Garrido J."/>
        </authorList>
    </citation>
    <scope>NUCLEOTIDE SEQUENCE [LARGE SCALE GENOMIC DNA]</scope>
</reference>
<comment type="caution">
    <text evidence="1">The sequence shown here is derived from an EMBL/GenBank/DDBJ whole genome shotgun (WGS) entry which is preliminary data.</text>
</comment>
<sequence length="77" mass="8759">MGELTPKTRPQFGLQAATRLHEAGIASNRRSAIRTGDNWSERMISHTGTETRPDSYRRQQWGIFCNGRKPDGAMLRE</sequence>
<dbReference type="EMBL" id="CACTIH010003955">
    <property type="protein sequence ID" value="CAA2987893.1"/>
    <property type="molecule type" value="Genomic_DNA"/>
</dbReference>
<name>A0A8S0S8T7_OLEEU</name>
<dbReference type="Gramene" id="OE9A009976T1">
    <property type="protein sequence ID" value="OE9A009976C1"/>
    <property type="gene ID" value="OE9A009976"/>
</dbReference>
<evidence type="ECO:0000313" key="1">
    <source>
        <dbReference type="EMBL" id="CAA2987893.1"/>
    </source>
</evidence>
<dbReference type="OrthoDB" id="906736at2759"/>
<dbReference type="Proteomes" id="UP000594638">
    <property type="component" value="Unassembled WGS sequence"/>
</dbReference>
<accession>A0A8S0S8T7</accession>
<gene>
    <name evidence="1" type="ORF">OLEA9_A009976</name>
</gene>
<dbReference type="AlphaFoldDB" id="A0A8S0S8T7"/>
<organism evidence="1 2">
    <name type="scientific">Olea europaea subsp. europaea</name>
    <dbReference type="NCBI Taxonomy" id="158383"/>
    <lineage>
        <taxon>Eukaryota</taxon>
        <taxon>Viridiplantae</taxon>
        <taxon>Streptophyta</taxon>
        <taxon>Embryophyta</taxon>
        <taxon>Tracheophyta</taxon>
        <taxon>Spermatophyta</taxon>
        <taxon>Magnoliopsida</taxon>
        <taxon>eudicotyledons</taxon>
        <taxon>Gunneridae</taxon>
        <taxon>Pentapetalae</taxon>
        <taxon>asterids</taxon>
        <taxon>lamiids</taxon>
        <taxon>Lamiales</taxon>
        <taxon>Oleaceae</taxon>
        <taxon>Oleeae</taxon>
        <taxon>Olea</taxon>
    </lineage>
</organism>